<evidence type="ECO:0000313" key="1">
    <source>
        <dbReference type="EMBL" id="RRD03577.1"/>
    </source>
</evidence>
<sequence length="201" mass="22510">MNEEFTCGRFVTSQIFRLIGQDPTSMSPAARGLLAQLRSALGKEPAAVPTVWGVTLDGIPDSLPEKRRNHVETAVHLALTQFAMHQQGRTRPMHSKQPFGVAVRQLADNISGELGPHETPVYKRFTALAQSSTLAALEAHSRGLISQLRSHEIPFDYGRYADDLYWFQVGHQRDVQRRWGRDFHRLTLAPTTNNTPEGEQA</sequence>
<comment type="caution">
    <text evidence="1">The sequence shown here is derived from an EMBL/GenBank/DDBJ whole genome shotgun (WGS) entry which is preliminary data.</text>
</comment>
<dbReference type="Proteomes" id="UP000280819">
    <property type="component" value="Unassembled WGS sequence"/>
</dbReference>
<dbReference type="AlphaFoldDB" id="A0A3P1T251"/>
<dbReference type="RefSeq" id="WP_124845669.1">
    <property type="nucleotide sequence ID" value="NZ_RQZG01000018.1"/>
</dbReference>
<organism evidence="1 2">
    <name type="scientific">Arachnia propionica</name>
    <dbReference type="NCBI Taxonomy" id="1750"/>
    <lineage>
        <taxon>Bacteria</taxon>
        <taxon>Bacillati</taxon>
        <taxon>Actinomycetota</taxon>
        <taxon>Actinomycetes</taxon>
        <taxon>Propionibacteriales</taxon>
        <taxon>Propionibacteriaceae</taxon>
        <taxon>Arachnia</taxon>
    </lineage>
</organism>
<dbReference type="Gene3D" id="1.10.520.40">
    <property type="entry name" value="CRISPR-associated protein Cse2"/>
    <property type="match status" value="1"/>
</dbReference>
<evidence type="ECO:0000313" key="2">
    <source>
        <dbReference type="Proteomes" id="UP000280819"/>
    </source>
</evidence>
<dbReference type="EMBL" id="RQZG01000018">
    <property type="protein sequence ID" value="RRD03577.1"/>
    <property type="molecule type" value="Genomic_DNA"/>
</dbReference>
<dbReference type="CDD" id="cd09731">
    <property type="entry name" value="Cse2_I-E"/>
    <property type="match status" value="1"/>
</dbReference>
<dbReference type="OrthoDB" id="4808431at2"/>
<dbReference type="InterPro" id="IPR038287">
    <property type="entry name" value="Cse2_sf"/>
</dbReference>
<name>A0A3P1T251_9ACTN</name>
<accession>A0A3P1T251</accession>
<dbReference type="InterPro" id="IPR013382">
    <property type="entry name" value="CRISPR-assoc_prot_Cse2"/>
</dbReference>
<dbReference type="NCBIfam" id="TIGR02548">
    <property type="entry name" value="casB_cse2"/>
    <property type="match status" value="1"/>
</dbReference>
<protein>
    <submittedName>
        <fullName evidence="1">Type I-E CRISPR-associated protein Cse2/CasB</fullName>
    </submittedName>
</protein>
<proteinExistence type="predicted"/>
<reference evidence="1 2" key="1">
    <citation type="submission" date="2018-11" db="EMBL/GenBank/DDBJ databases">
        <title>Genomes From Bacteria Associated with the Canine Oral Cavity: a Test Case for Automated Genome-Based Taxonomic Assignment.</title>
        <authorList>
            <person name="Coil D.A."/>
            <person name="Jospin G."/>
            <person name="Darling A.E."/>
            <person name="Wallis C."/>
            <person name="Davis I.J."/>
            <person name="Harris S."/>
            <person name="Eisen J.A."/>
            <person name="Holcombe L.J."/>
            <person name="O'Flynn C."/>
        </authorList>
    </citation>
    <scope>NUCLEOTIDE SEQUENCE [LARGE SCALE GENOMIC DNA]</scope>
    <source>
        <strain evidence="1 2">OH887_COT-365</strain>
    </source>
</reference>
<dbReference type="Pfam" id="PF09485">
    <property type="entry name" value="CRISPR_Cse2"/>
    <property type="match status" value="1"/>
</dbReference>
<gene>
    <name evidence="1" type="primary">casB</name>
    <name evidence="1" type="ORF">EII34_13375</name>
</gene>